<sequence length="121" mass="13075">MGARDEFCGVGEVPSTSFVDNDLCSWEHLGKIPDASSMIEVDVGDDDCCQIVWIDPERGELGEDDGRRTRGTGLDEARLAALDEVAGSNAFVAPHARVDHEHVVAEIDDIGCMCPRAFTLV</sequence>
<protein>
    <submittedName>
        <fullName evidence="1">Unannotated protein</fullName>
    </submittedName>
</protein>
<dbReference type="AlphaFoldDB" id="A0A6J6TWW0"/>
<evidence type="ECO:0000313" key="1">
    <source>
        <dbReference type="EMBL" id="CAB4751558.1"/>
    </source>
</evidence>
<accession>A0A6J6TWW0</accession>
<organism evidence="1">
    <name type="scientific">freshwater metagenome</name>
    <dbReference type="NCBI Taxonomy" id="449393"/>
    <lineage>
        <taxon>unclassified sequences</taxon>
        <taxon>metagenomes</taxon>
        <taxon>ecological metagenomes</taxon>
    </lineage>
</organism>
<dbReference type="EMBL" id="CAEZYZ010000133">
    <property type="protein sequence ID" value="CAB4751558.1"/>
    <property type="molecule type" value="Genomic_DNA"/>
</dbReference>
<reference evidence="1" key="1">
    <citation type="submission" date="2020-05" db="EMBL/GenBank/DDBJ databases">
        <authorList>
            <person name="Chiriac C."/>
            <person name="Salcher M."/>
            <person name="Ghai R."/>
            <person name="Kavagutti S V."/>
        </authorList>
    </citation>
    <scope>NUCLEOTIDE SEQUENCE</scope>
</reference>
<name>A0A6J6TWW0_9ZZZZ</name>
<gene>
    <name evidence="1" type="ORF">UFOPK2810_00875</name>
</gene>
<proteinExistence type="predicted"/>